<gene>
    <name evidence="1" type="ORF">GGR05_003404</name>
</gene>
<evidence type="ECO:0000313" key="1">
    <source>
        <dbReference type="EMBL" id="MBB3937239.1"/>
    </source>
</evidence>
<dbReference type="Proteomes" id="UP000531216">
    <property type="component" value="Unassembled WGS sequence"/>
</dbReference>
<accession>A0A7W6BW99</accession>
<evidence type="ECO:0008006" key="3">
    <source>
        <dbReference type="Google" id="ProtNLM"/>
    </source>
</evidence>
<name>A0A7W6BW99_9HYPH</name>
<keyword evidence="2" id="KW-1185">Reference proteome</keyword>
<reference evidence="1 2" key="1">
    <citation type="submission" date="2020-08" db="EMBL/GenBank/DDBJ databases">
        <title>Genomic Encyclopedia of Type Strains, Phase IV (KMG-IV): sequencing the most valuable type-strain genomes for metagenomic binning, comparative biology and taxonomic classification.</title>
        <authorList>
            <person name="Goeker M."/>
        </authorList>
    </citation>
    <scope>NUCLEOTIDE SEQUENCE [LARGE SCALE GENOMIC DNA]</scope>
    <source>
        <strain evidence="1 2">DSM 25024</strain>
    </source>
</reference>
<dbReference type="AlphaFoldDB" id="A0A7W6BW99"/>
<comment type="caution">
    <text evidence="1">The sequence shown here is derived from an EMBL/GenBank/DDBJ whole genome shotgun (WGS) entry which is preliminary data.</text>
</comment>
<organism evidence="1 2">
    <name type="scientific">Aureimonas phyllosphaerae</name>
    <dbReference type="NCBI Taxonomy" id="1166078"/>
    <lineage>
        <taxon>Bacteria</taxon>
        <taxon>Pseudomonadati</taxon>
        <taxon>Pseudomonadota</taxon>
        <taxon>Alphaproteobacteria</taxon>
        <taxon>Hyphomicrobiales</taxon>
        <taxon>Aurantimonadaceae</taxon>
        <taxon>Aureimonas</taxon>
    </lineage>
</organism>
<sequence>MPEDWRDVRRRDAPSSSTLDDLLREAAALQRPDERLLRRWAATARAVIVRDPSGGPIRPIQGGFRRHHSGYVSSSKVGRAIDWESPLERTVIAYCEVDPGVVWYMSQPHRLEIRTSVPALVYVPDVERRLADGSHEVLEVKSRKDRRWLRDPRYGAKVARAAEIYDRLGWRFAIVSEDEIEARPDLRRIERILSSRHVAVPEMPLLRLRRSLETHRNGIPLAEALSLFGDGPRAERILDALTIRRIATRTPFAGPGDARVRAVRADEPAIGLGVTP</sequence>
<dbReference type="RefSeq" id="WP_090965324.1">
    <property type="nucleotide sequence ID" value="NZ_FOOA01000017.1"/>
</dbReference>
<dbReference type="OrthoDB" id="8362634at2"/>
<protein>
    <recommendedName>
        <fullName evidence="3">TnsA endonuclease N terminal</fullName>
    </recommendedName>
</protein>
<evidence type="ECO:0000313" key="2">
    <source>
        <dbReference type="Proteomes" id="UP000531216"/>
    </source>
</evidence>
<dbReference type="EMBL" id="JACIDO010000007">
    <property type="protein sequence ID" value="MBB3937239.1"/>
    <property type="molecule type" value="Genomic_DNA"/>
</dbReference>
<proteinExistence type="predicted"/>